<name>A0A0N5A537_PARTI</name>
<keyword evidence="2" id="KW-1185">Reference proteome</keyword>
<evidence type="ECO:0000256" key="1">
    <source>
        <dbReference type="SAM" id="Phobius"/>
    </source>
</evidence>
<accession>A0A0N5A537</accession>
<reference evidence="3" key="1">
    <citation type="submission" date="2017-02" db="UniProtKB">
        <authorList>
            <consortium name="WormBaseParasite"/>
        </authorList>
    </citation>
    <scope>IDENTIFICATION</scope>
</reference>
<evidence type="ECO:0000313" key="3">
    <source>
        <dbReference type="WBParaSite" id="PTRK_0001682100.1"/>
    </source>
</evidence>
<evidence type="ECO:0000313" key="2">
    <source>
        <dbReference type="Proteomes" id="UP000038045"/>
    </source>
</evidence>
<keyword evidence="1" id="KW-1133">Transmembrane helix</keyword>
<feature type="transmembrane region" description="Helical" evidence="1">
    <location>
        <begin position="67"/>
        <end position="85"/>
    </location>
</feature>
<keyword evidence="1" id="KW-0812">Transmembrane</keyword>
<protein>
    <submittedName>
        <fullName evidence="3">Wzz domain-containing protein</fullName>
    </submittedName>
</protein>
<organism evidence="2 3">
    <name type="scientific">Parastrongyloides trichosuri</name>
    <name type="common">Possum-specific nematode worm</name>
    <dbReference type="NCBI Taxonomy" id="131310"/>
    <lineage>
        <taxon>Eukaryota</taxon>
        <taxon>Metazoa</taxon>
        <taxon>Ecdysozoa</taxon>
        <taxon>Nematoda</taxon>
        <taxon>Chromadorea</taxon>
        <taxon>Rhabditida</taxon>
        <taxon>Tylenchina</taxon>
        <taxon>Panagrolaimomorpha</taxon>
        <taxon>Strongyloidoidea</taxon>
        <taxon>Strongyloididae</taxon>
        <taxon>Parastrongyloides</taxon>
    </lineage>
</organism>
<dbReference type="AlphaFoldDB" id="A0A0N5A537"/>
<keyword evidence="1" id="KW-0472">Membrane</keyword>
<dbReference type="Proteomes" id="UP000038045">
    <property type="component" value="Unplaced"/>
</dbReference>
<sequence>MAASNESIITSNKTSRSLGDLIIDQINIFDNVKKLYKNIVNRDNYGILRSTIKVSFNVVILYNLRKMIFPIVLAIAVFTIPKLFLKPKHEKTFVIKTSGDGNVTIYQEPIM</sequence>
<dbReference type="WBParaSite" id="PTRK_0001682100.1">
    <property type="protein sequence ID" value="PTRK_0001682100.1"/>
    <property type="gene ID" value="PTRK_0001682100"/>
</dbReference>
<proteinExistence type="predicted"/>